<dbReference type="SMART" id="SM00471">
    <property type="entry name" value="HDc"/>
    <property type="match status" value="1"/>
</dbReference>
<reference evidence="2 3" key="1">
    <citation type="submission" date="2019-11" db="EMBL/GenBank/DDBJ databases">
        <title>Genome sequence of Moorella glycerini DSM11254.</title>
        <authorList>
            <person name="Poehlein A."/>
            <person name="Boeer T."/>
            <person name="Daniel R."/>
        </authorList>
    </citation>
    <scope>NUCLEOTIDE SEQUENCE [LARGE SCALE GENOMIC DNA]</scope>
    <source>
        <strain evidence="2 3">DSM 11254</strain>
    </source>
</reference>
<protein>
    <submittedName>
        <fullName evidence="2">HD domain protein</fullName>
    </submittedName>
</protein>
<accession>A0A6I5ZUH2</accession>
<dbReference type="Proteomes" id="UP000425916">
    <property type="component" value="Chromosome"/>
</dbReference>
<dbReference type="NCBIfam" id="TIGR00277">
    <property type="entry name" value="HDIG"/>
    <property type="match status" value="1"/>
</dbReference>
<dbReference type="Pfam" id="PF01966">
    <property type="entry name" value="HD"/>
    <property type="match status" value="1"/>
</dbReference>
<name>A0A6I5ZUH2_9FIRM</name>
<dbReference type="RefSeq" id="WP_170291071.1">
    <property type="nucleotide sequence ID" value="NZ_CP046244.1"/>
</dbReference>
<keyword evidence="3" id="KW-1185">Reference proteome</keyword>
<dbReference type="Gene3D" id="1.10.3210.10">
    <property type="entry name" value="Hypothetical protein af1432"/>
    <property type="match status" value="1"/>
</dbReference>
<evidence type="ECO:0000313" key="3">
    <source>
        <dbReference type="Proteomes" id="UP000425916"/>
    </source>
</evidence>
<proteinExistence type="predicted"/>
<evidence type="ECO:0000313" key="2">
    <source>
        <dbReference type="EMBL" id="QGP93167.1"/>
    </source>
</evidence>
<dbReference type="SUPFAM" id="SSF109604">
    <property type="entry name" value="HD-domain/PDEase-like"/>
    <property type="match status" value="1"/>
</dbReference>
<organism evidence="2 3">
    <name type="scientific">Neomoorella glycerini</name>
    <dbReference type="NCBI Taxonomy" id="55779"/>
    <lineage>
        <taxon>Bacteria</taxon>
        <taxon>Bacillati</taxon>
        <taxon>Bacillota</taxon>
        <taxon>Clostridia</taxon>
        <taxon>Neomoorellales</taxon>
        <taxon>Neomoorellaceae</taxon>
        <taxon>Neomoorella</taxon>
    </lineage>
</organism>
<evidence type="ECO:0000259" key="1">
    <source>
        <dbReference type="SMART" id="SM00471"/>
    </source>
</evidence>
<dbReference type="EMBL" id="CP046244">
    <property type="protein sequence ID" value="QGP93167.1"/>
    <property type="molecule type" value="Genomic_DNA"/>
</dbReference>
<sequence length="187" mass="20322">MTEISSVELLNFLPEIELIGDQYLKNGVVNTWQLAFKNTSWKRVDDVPFASGAVPGVSLMQHTRAVVQAAIQLAKIMAATHGIKVELDKVVAGAVLHDVSKLVEYEAPDGRQVSNIGKRFPHGFYGAVFAIQAGLPDEIAHLIVSHTHTSPVAPQTMEGIIIRDADYAVANIALGGKLEEMLRGYHK</sequence>
<dbReference type="InterPro" id="IPR006674">
    <property type="entry name" value="HD_domain"/>
</dbReference>
<gene>
    <name evidence="2" type="ORF">MGLY_25670</name>
</gene>
<feature type="domain" description="HD/PDEase" evidence="1">
    <location>
        <begin position="55"/>
        <end position="180"/>
    </location>
</feature>
<dbReference type="InterPro" id="IPR003607">
    <property type="entry name" value="HD/PDEase_dom"/>
</dbReference>
<dbReference type="AlphaFoldDB" id="A0A6I5ZUH2"/>
<dbReference type="InterPro" id="IPR006675">
    <property type="entry name" value="HDIG_dom"/>
</dbReference>